<evidence type="ECO:0000313" key="4">
    <source>
        <dbReference type="EMBL" id="OJG82955.1"/>
    </source>
</evidence>
<dbReference type="Gene3D" id="2.60.120.1060">
    <property type="entry name" value="NPCBM/NEW2 domain"/>
    <property type="match status" value="1"/>
</dbReference>
<feature type="chain" id="PRO_5009881946" description="F5/8 type C domain-containing protein" evidence="2">
    <location>
        <begin position="46"/>
        <end position="1157"/>
    </location>
</feature>
<dbReference type="Pfam" id="PF04650">
    <property type="entry name" value="YSIRK_signal"/>
    <property type="match status" value="1"/>
</dbReference>
<comment type="caution">
    <text evidence="4">The sequence shown here is derived from an EMBL/GenBank/DDBJ whole genome shotgun (WGS) entry which is preliminary data.</text>
</comment>
<dbReference type="AlphaFoldDB" id="A0A1L8WPL3"/>
<evidence type="ECO:0000256" key="2">
    <source>
        <dbReference type="SAM" id="SignalP"/>
    </source>
</evidence>
<feature type="domain" description="F5/8 type C" evidence="3">
    <location>
        <begin position="884"/>
        <end position="1035"/>
    </location>
</feature>
<dbReference type="RefSeq" id="WP_071854995.1">
    <property type="nucleotide sequence ID" value="NZ_JXLB01000006.1"/>
</dbReference>
<dbReference type="SUPFAM" id="SSF49785">
    <property type="entry name" value="Galactose-binding domain-like"/>
    <property type="match status" value="2"/>
</dbReference>
<dbReference type="InterPro" id="IPR038637">
    <property type="entry name" value="NPCBM_sf"/>
</dbReference>
<organism evidence="4 5">
    <name type="scientific">Enterococcus ratti</name>
    <dbReference type="NCBI Taxonomy" id="150033"/>
    <lineage>
        <taxon>Bacteria</taxon>
        <taxon>Bacillati</taxon>
        <taxon>Bacillota</taxon>
        <taxon>Bacilli</taxon>
        <taxon>Lactobacillales</taxon>
        <taxon>Enterococcaceae</taxon>
        <taxon>Enterococcus</taxon>
    </lineage>
</organism>
<dbReference type="InterPro" id="IPR008979">
    <property type="entry name" value="Galactose-bd-like_sf"/>
</dbReference>
<dbReference type="NCBIfam" id="TIGR01168">
    <property type="entry name" value="YSIRK_signal"/>
    <property type="match status" value="1"/>
</dbReference>
<evidence type="ECO:0000313" key="5">
    <source>
        <dbReference type="Proteomes" id="UP000182152"/>
    </source>
</evidence>
<dbReference type="InterPro" id="IPR013222">
    <property type="entry name" value="Glyco_hyd_98_carb-bd"/>
</dbReference>
<dbReference type="STRING" id="150033.RV14_GL001957"/>
<dbReference type="Pfam" id="PF08305">
    <property type="entry name" value="NPCBM"/>
    <property type="match status" value="1"/>
</dbReference>
<gene>
    <name evidence="4" type="ORF">RV14_GL001957</name>
</gene>
<keyword evidence="1 2" id="KW-0732">Signal</keyword>
<reference evidence="4 5" key="1">
    <citation type="submission" date="2014-12" db="EMBL/GenBank/DDBJ databases">
        <title>Draft genome sequences of 29 type strains of Enterococci.</title>
        <authorList>
            <person name="Zhong Z."/>
            <person name="Sun Z."/>
            <person name="Liu W."/>
            <person name="Zhang W."/>
            <person name="Zhang H."/>
        </authorList>
    </citation>
    <scope>NUCLEOTIDE SEQUENCE [LARGE SCALE GENOMIC DNA]</scope>
    <source>
        <strain evidence="4 5">DSM 15687</strain>
    </source>
</reference>
<dbReference type="EMBL" id="JXLB01000006">
    <property type="protein sequence ID" value="OJG82955.1"/>
    <property type="molecule type" value="Genomic_DNA"/>
</dbReference>
<proteinExistence type="predicted"/>
<dbReference type="Gene3D" id="2.60.120.260">
    <property type="entry name" value="Galactose-binding domain-like"/>
    <property type="match status" value="1"/>
</dbReference>
<dbReference type="SMART" id="SM00776">
    <property type="entry name" value="NPCBM"/>
    <property type="match status" value="1"/>
</dbReference>
<dbReference type="InterPro" id="IPR000421">
    <property type="entry name" value="FA58C"/>
</dbReference>
<protein>
    <recommendedName>
        <fullName evidence="3">F5/8 type C domain-containing protein</fullName>
    </recommendedName>
</protein>
<dbReference type="Proteomes" id="UP000182152">
    <property type="component" value="Unassembled WGS sequence"/>
</dbReference>
<name>A0A1L8WPL3_9ENTE</name>
<dbReference type="Pfam" id="PF00754">
    <property type="entry name" value="F5_F8_type_C"/>
    <property type="match status" value="1"/>
</dbReference>
<dbReference type="PROSITE" id="PS50022">
    <property type="entry name" value="FA58C_3"/>
    <property type="match status" value="1"/>
</dbReference>
<feature type="signal peptide" evidence="2">
    <location>
        <begin position="1"/>
        <end position="45"/>
    </location>
</feature>
<sequence length="1157" mass="130128">MFKKFSSDRVQRFSIKKLKKGAASVLVASLALVFLSHSTSTTVLAEITNGETKAVATKPADLATMKNQAEKQTTFSTVKEKTVSSKSAQENYRWLSDMEFSQWKSGYGGQNGVRKDTNMSGNKLSLKIENILTQFEKGIFVHADGFAQFDISTLSSDYSRFVTTVGIDQSQGNLGEVVFYIQGSKDGRTWENLKVSSVIKGSNNAEDIEVNVKGYKQLRLWANSHGPNGNDHAVFAGARLVKENYDLNSENYQGVKPLAEYDKEISKLGAENAVNNHTDLLNERELVRQLGYRAIQNSVKENAKNKDALDWLLSDKDALNLFIEAGNIEQPIRFMDALGNIYHDHKADLQDSNHGELYKKMMIAAAAGWSSDIYTSPLSFSMPLPSNDISERYGIMKELFENNQFARMDEFATYDMEHLRMVMTDSIANDELKWLNGYSQTKGADRLNMWKYGVPYVAPNYNQESLYDMANKQAMDEKYHLPQYNIQYGEKGKNRTWMVMEAGGLCWNISRLGQNLLKSNGVATVGIFQPGHEAVLQYAKQPDGKGKWAINNNVGGWQAARTVWCGGNGYRMLLNWGNKYFSSNATNESNNASYTLLAQAALDSGKFEESNDYNLAAKSFSTSQERINAYKKALSILNINLDSFEGLLKEYTNNSETTSAQWNQLGEEVIKAYTYYPYAMVDLLNVITPHLQGSDLVNIDLLKTQALEKATRATSENVYQFEDTKTLASHLLQSNRVDLATFSFDGENANKIMINSKYHTSNLDILYSLDGGNQWINAGKVTEITLTPEQVKQISEVNDLKLKVGGSNAVFTIDITKASTLTGLFANDYENRILGNIDHLEVSTDNGKTWTDYTTQRFTGNTVVLARYKANGTKLQSDSSTFTFTEDNYDSIKKNIKYIPYDQMKLHSFSSEQSEQHAAKHMIDGLTNTAWHTKFGIDSDNQLYYTVEFNEAKELAVIDYLPNEGGANGRLQAAEIYTSMDGTNWTLSQTVTGLQNNTEQKHLILDTPVKTKFVKIKAKATYGNYEGERNHYFSGKLFMFFEKEQVLTEEQKAKAAIEKMKAAVKNVLKDQDVKTAPDFVVTNSPMQPTLNGLAKELADRAKKAIEPLSGRYFIHMINDYSASNLDELLRNGLYIFYQENENAPQYMLCMDEFSLVD</sequence>
<keyword evidence="5" id="KW-1185">Reference proteome</keyword>
<evidence type="ECO:0000259" key="3">
    <source>
        <dbReference type="PROSITE" id="PS50022"/>
    </source>
</evidence>
<dbReference type="OrthoDB" id="3183911at2"/>
<evidence type="ECO:0000256" key="1">
    <source>
        <dbReference type="ARBA" id="ARBA00022729"/>
    </source>
</evidence>
<accession>A0A1L8WPL3</accession>
<dbReference type="InterPro" id="IPR005877">
    <property type="entry name" value="YSIRK_signal_dom"/>
</dbReference>